<dbReference type="EMBL" id="PVWO01000099">
    <property type="protein sequence ID" value="PSB56970.1"/>
    <property type="molecule type" value="Genomic_DNA"/>
</dbReference>
<accession>A0A2T1GH23</accession>
<dbReference type="Proteomes" id="UP000238937">
    <property type="component" value="Unassembled WGS sequence"/>
</dbReference>
<dbReference type="OrthoDB" id="580981at2"/>
<keyword evidence="1" id="KW-0732">Signal</keyword>
<organism evidence="3 4">
    <name type="scientific">Chamaesiphon polymorphus CCALA 037</name>
    <dbReference type="NCBI Taxonomy" id="2107692"/>
    <lineage>
        <taxon>Bacteria</taxon>
        <taxon>Bacillati</taxon>
        <taxon>Cyanobacteriota</taxon>
        <taxon>Cyanophyceae</taxon>
        <taxon>Gomontiellales</taxon>
        <taxon>Chamaesiphonaceae</taxon>
        <taxon>Chamaesiphon</taxon>
    </lineage>
</organism>
<dbReference type="InterPro" id="IPR052177">
    <property type="entry name" value="Divisome_Glycosyl_Hydrolase"/>
</dbReference>
<sequence>MKKAVWLTNVDSRVMNSRSNLATGLLRLAELGFNTIYPAVWQRGYTLYPSEVAKQLTGSTVLPNSPFVGRDLLAEIIELAQPLNIRVIPWFEYGLMVPPSSSLARQYPDLLMLDARGNSQRIQGASGRQDPNVWLNPCHDRVRQFMVDLIGDLVDRYPVSGIQLDDHFSFPIELGYDRFTRQLFHRHPFANWDRWRAKQLTTLLQQIVRSIRSIRPNCIVSISPNPLSFSKSRYLVDWQQWCDLGLIDELVLQVYRDLLDAFNSEIVKSEVRSIKTKIPTLIGILTGLRTKPIATELIRSQVNTTIANRFDGYACFFYETLFHECLSPTVISRDPQQLIDIFS</sequence>
<dbReference type="AlphaFoldDB" id="A0A2T1GH23"/>
<dbReference type="Gene3D" id="3.20.20.80">
    <property type="entry name" value="Glycosidases"/>
    <property type="match status" value="1"/>
</dbReference>
<evidence type="ECO:0000259" key="2">
    <source>
        <dbReference type="Pfam" id="PF02638"/>
    </source>
</evidence>
<dbReference type="InterPro" id="IPR017853">
    <property type="entry name" value="GH"/>
</dbReference>
<dbReference type="Pfam" id="PF02638">
    <property type="entry name" value="GHL10"/>
    <property type="match status" value="1"/>
</dbReference>
<evidence type="ECO:0000313" key="4">
    <source>
        <dbReference type="Proteomes" id="UP000238937"/>
    </source>
</evidence>
<dbReference type="PANTHER" id="PTHR43405">
    <property type="entry name" value="GLYCOSYL HYDROLASE DIGH"/>
    <property type="match status" value="1"/>
</dbReference>
<dbReference type="SUPFAM" id="SSF51445">
    <property type="entry name" value="(Trans)glycosidases"/>
    <property type="match status" value="1"/>
</dbReference>
<name>A0A2T1GH23_9CYAN</name>
<keyword evidence="4" id="KW-1185">Reference proteome</keyword>
<feature type="domain" description="Glycosyl hydrolase-like 10" evidence="2">
    <location>
        <begin position="3"/>
        <end position="296"/>
    </location>
</feature>
<gene>
    <name evidence="3" type="ORF">C7B77_10065</name>
</gene>
<comment type="caution">
    <text evidence="3">The sequence shown here is derived from an EMBL/GenBank/DDBJ whole genome shotgun (WGS) entry which is preliminary data.</text>
</comment>
<evidence type="ECO:0000313" key="3">
    <source>
        <dbReference type="EMBL" id="PSB56970.1"/>
    </source>
</evidence>
<evidence type="ECO:0000256" key="1">
    <source>
        <dbReference type="ARBA" id="ARBA00022729"/>
    </source>
</evidence>
<protein>
    <recommendedName>
        <fullName evidence="2">Glycosyl hydrolase-like 10 domain-containing protein</fullName>
    </recommendedName>
</protein>
<proteinExistence type="predicted"/>
<reference evidence="3 4" key="1">
    <citation type="submission" date="2018-03" db="EMBL/GenBank/DDBJ databases">
        <title>The ancient ancestry and fast evolution of plastids.</title>
        <authorList>
            <person name="Moore K.R."/>
            <person name="Magnabosco C."/>
            <person name="Momper L."/>
            <person name="Gold D.A."/>
            <person name="Bosak T."/>
            <person name="Fournier G.P."/>
        </authorList>
    </citation>
    <scope>NUCLEOTIDE SEQUENCE [LARGE SCALE GENOMIC DNA]</scope>
    <source>
        <strain evidence="3 4">CCALA 037</strain>
    </source>
</reference>
<dbReference type="PANTHER" id="PTHR43405:SF1">
    <property type="entry name" value="GLYCOSYL HYDROLASE DIGH"/>
    <property type="match status" value="1"/>
</dbReference>
<dbReference type="InterPro" id="IPR003790">
    <property type="entry name" value="GHL10"/>
</dbReference>